<comment type="caution">
    <text evidence="1">The sequence shown here is derived from an EMBL/GenBank/DDBJ whole genome shotgun (WGS) entry which is preliminary data.</text>
</comment>
<gene>
    <name evidence="1" type="ORF">BDR25DRAFT_335818</name>
</gene>
<organism evidence="1 2">
    <name type="scientific">Lindgomyces ingoldianus</name>
    <dbReference type="NCBI Taxonomy" id="673940"/>
    <lineage>
        <taxon>Eukaryota</taxon>
        <taxon>Fungi</taxon>
        <taxon>Dikarya</taxon>
        <taxon>Ascomycota</taxon>
        <taxon>Pezizomycotina</taxon>
        <taxon>Dothideomycetes</taxon>
        <taxon>Pleosporomycetidae</taxon>
        <taxon>Pleosporales</taxon>
        <taxon>Lindgomycetaceae</taxon>
        <taxon>Lindgomyces</taxon>
    </lineage>
</organism>
<keyword evidence="2" id="KW-1185">Reference proteome</keyword>
<proteinExistence type="predicted"/>
<sequence length="382" mass="42939">MPPFGNPPKPASLLDFHRVLAPSAGVRVSPLCLGAMNFGDAWEDVMGKCDKKTSFEMMDYFYEMGGNFIDTSNNYQNEESELWIGEWMAARKNRDEIVLATKFTTCYPDPRNPPRQKINFAGNHTKSLHVSLEASLKKLQTDYIDLLYVHWWDFTTGVAEVMQSLNHMVQRGKVLYLGVSDTPAWVVSKANEYARQNGLRPFSVYQGRWSAAERDFEREILPMATSEGMALAPWGSLGGGNFKTAEQRKSSEGRNMAPPSEKQLKLSVKLEEIAKKKNTLLTSVAMAYVMHKAPYVFPIVGGRKVEHLKGNIEALGLELSDEEVDEIDKESGFEIGFPMNFLFEWMGAKYSTRQTSSDIGLLQFAGKLDSVQNARPIKPHGM</sequence>
<protein>
    <submittedName>
        <fullName evidence="1">Aldo/keto reductase</fullName>
    </submittedName>
</protein>
<reference evidence="1" key="1">
    <citation type="journal article" date="2020" name="Stud. Mycol.">
        <title>101 Dothideomycetes genomes: a test case for predicting lifestyles and emergence of pathogens.</title>
        <authorList>
            <person name="Haridas S."/>
            <person name="Albert R."/>
            <person name="Binder M."/>
            <person name="Bloem J."/>
            <person name="Labutti K."/>
            <person name="Salamov A."/>
            <person name="Andreopoulos B."/>
            <person name="Baker S."/>
            <person name="Barry K."/>
            <person name="Bills G."/>
            <person name="Bluhm B."/>
            <person name="Cannon C."/>
            <person name="Castanera R."/>
            <person name="Culley D."/>
            <person name="Daum C."/>
            <person name="Ezra D."/>
            <person name="Gonzalez J."/>
            <person name="Henrissat B."/>
            <person name="Kuo A."/>
            <person name="Liang C."/>
            <person name="Lipzen A."/>
            <person name="Lutzoni F."/>
            <person name="Magnuson J."/>
            <person name="Mondo S."/>
            <person name="Nolan M."/>
            <person name="Ohm R."/>
            <person name="Pangilinan J."/>
            <person name="Park H.-J."/>
            <person name="Ramirez L."/>
            <person name="Alfaro M."/>
            <person name="Sun H."/>
            <person name="Tritt A."/>
            <person name="Yoshinaga Y."/>
            <person name="Zwiers L.-H."/>
            <person name="Turgeon B."/>
            <person name="Goodwin S."/>
            <person name="Spatafora J."/>
            <person name="Crous P."/>
            <person name="Grigoriev I."/>
        </authorList>
    </citation>
    <scope>NUCLEOTIDE SEQUENCE</scope>
    <source>
        <strain evidence="1">ATCC 200398</strain>
    </source>
</reference>
<accession>A0ACB6QL93</accession>
<dbReference type="Proteomes" id="UP000799755">
    <property type="component" value="Unassembled WGS sequence"/>
</dbReference>
<evidence type="ECO:0000313" key="1">
    <source>
        <dbReference type="EMBL" id="KAF2467666.1"/>
    </source>
</evidence>
<dbReference type="EMBL" id="MU003519">
    <property type="protein sequence ID" value="KAF2467666.1"/>
    <property type="molecule type" value="Genomic_DNA"/>
</dbReference>
<name>A0ACB6QL93_9PLEO</name>
<evidence type="ECO:0000313" key="2">
    <source>
        <dbReference type="Proteomes" id="UP000799755"/>
    </source>
</evidence>